<evidence type="ECO:0000313" key="1">
    <source>
        <dbReference type="EMBL" id="ADJ67265.1"/>
    </source>
</evidence>
<name>D9IL28_CARAU</name>
<accession>D9IL28</accession>
<organism evidence="1">
    <name type="scientific">Carassius auratus</name>
    <name type="common">Goldfish</name>
    <dbReference type="NCBI Taxonomy" id="7957"/>
    <lineage>
        <taxon>Eukaryota</taxon>
        <taxon>Metazoa</taxon>
        <taxon>Chordata</taxon>
        <taxon>Craniata</taxon>
        <taxon>Vertebrata</taxon>
        <taxon>Euteleostomi</taxon>
        <taxon>Actinopterygii</taxon>
        <taxon>Neopterygii</taxon>
        <taxon>Teleostei</taxon>
        <taxon>Ostariophysi</taxon>
        <taxon>Cypriniformes</taxon>
        <taxon>Cyprinidae</taxon>
        <taxon>Cyprininae</taxon>
        <taxon>Carassius</taxon>
    </lineage>
</organism>
<dbReference type="AlphaFoldDB" id="D9IL28"/>
<proteinExistence type="predicted"/>
<sequence length="118" mass="13322">MDYIRVHLEPLDHKKELANSSSDDEDFFASLKPTTHEASKELDGYLACVSDTRESLLTFPAMCSLSIKTNTPLPASAACERLFSTAGLLFSPERARLDTNSFENQLLLKLNLRFYNFE</sequence>
<dbReference type="InterPro" id="IPR012337">
    <property type="entry name" value="RNaseH-like_sf"/>
</dbReference>
<dbReference type="EMBL" id="HM146132">
    <property type="protein sequence ID" value="ADJ67265.1"/>
    <property type="molecule type" value="Genomic_DNA"/>
</dbReference>
<dbReference type="SUPFAM" id="SSF53098">
    <property type="entry name" value="Ribonuclease H-like"/>
    <property type="match status" value="1"/>
</dbReference>
<protein>
    <submittedName>
        <fullName evidence="1">Putative transposase ORF4</fullName>
    </submittedName>
</protein>
<reference evidence="1" key="1">
    <citation type="submission" date="2010-04" db="EMBL/GenBank/DDBJ databases">
        <title>Distribution of goldfish hAT transposon Tgl2 and its structure.</title>
        <authorList>
            <person name="Zou S."/>
            <person name="Du X."/>
            <person name="Yuan J."/>
            <person name="Jiang X."/>
        </authorList>
    </citation>
    <scope>NUCLEOTIDE SEQUENCE</scope>
</reference>